<protein>
    <recommendedName>
        <fullName evidence="3">Lipoprotein</fullName>
    </recommendedName>
</protein>
<evidence type="ECO:0008006" key="3">
    <source>
        <dbReference type="Google" id="ProtNLM"/>
    </source>
</evidence>
<reference evidence="1" key="1">
    <citation type="journal article" date="2014" name="Int. J. Syst. Evol. Microbiol.">
        <title>Complete genome sequence of Corynebacterium casei LMG S-19264T (=DSM 44701T), isolated from a smear-ripened cheese.</title>
        <authorList>
            <consortium name="US DOE Joint Genome Institute (JGI-PGF)"/>
            <person name="Walter F."/>
            <person name="Albersmeier A."/>
            <person name="Kalinowski J."/>
            <person name="Ruckert C."/>
        </authorList>
    </citation>
    <scope>NUCLEOTIDE SEQUENCE</scope>
    <source>
        <strain evidence="1">CGMCC 1.15758</strain>
    </source>
</reference>
<name>A0A8J2Z5K1_9GAMM</name>
<dbReference type="PROSITE" id="PS51257">
    <property type="entry name" value="PROKAR_LIPOPROTEIN"/>
    <property type="match status" value="1"/>
</dbReference>
<accession>A0A8J2Z5K1</accession>
<evidence type="ECO:0000313" key="1">
    <source>
        <dbReference type="EMBL" id="GGG01118.1"/>
    </source>
</evidence>
<dbReference type="RefSeq" id="WP_117003090.1">
    <property type="nucleotide sequence ID" value="NZ_BMJS01000021.1"/>
</dbReference>
<reference evidence="1" key="2">
    <citation type="submission" date="2020-09" db="EMBL/GenBank/DDBJ databases">
        <authorList>
            <person name="Sun Q."/>
            <person name="Zhou Y."/>
        </authorList>
    </citation>
    <scope>NUCLEOTIDE SEQUENCE</scope>
    <source>
        <strain evidence="1">CGMCC 1.15758</strain>
    </source>
</reference>
<comment type="caution">
    <text evidence="1">The sequence shown here is derived from an EMBL/GenBank/DDBJ whole genome shotgun (WGS) entry which is preliminary data.</text>
</comment>
<dbReference type="AlphaFoldDB" id="A0A8J2Z5K1"/>
<gene>
    <name evidence="1" type="ORF">GCM10010995_18170</name>
</gene>
<keyword evidence="2" id="KW-1185">Reference proteome</keyword>
<dbReference type="Proteomes" id="UP000636949">
    <property type="component" value="Unassembled WGS sequence"/>
</dbReference>
<proteinExistence type="predicted"/>
<dbReference type="EMBL" id="BMJS01000021">
    <property type="protein sequence ID" value="GGG01118.1"/>
    <property type="molecule type" value="Genomic_DNA"/>
</dbReference>
<sequence>MSVKSIKKPLCRSYFASALIATSIVMPTLLLSGCGNGNDSQGSHELVTHNLMDISQEAKNIPVGVTHQVRVDVKKSNLQLGVIESEIWGWEVQPADSNIEVTKEGNYLNITNKNNVQSNTDRKIKISITGNGESKETAFNALSDKRYTYLIKTMVDGYANYWRIVDFSIYLDRNLDEYQSLWVSLYTILDNAKVGHHFSEVDIQDAKSVLKNLGGDQHNSVENVNKLTKEFNRFIPIQLISFLVDSKSYFQTNGNNQQLISSTYQVDNLSNERKYGVLGKIKGKRGDVSYVLIQPLNKNSDFLIPYLKLNKEYFDDVLSIYNQNNNIEKDIKFVEFIDKLDATNGRVQNSQLNQFLGSSAGVEWLQTKAGQTWLLAENGKKWLSQGEVTETASIIELLSYI</sequence>
<evidence type="ECO:0000313" key="2">
    <source>
        <dbReference type="Proteomes" id="UP000636949"/>
    </source>
</evidence>
<organism evidence="1 2">
    <name type="scientific">Cysteiniphilum litorale</name>
    <dbReference type="NCBI Taxonomy" id="2056700"/>
    <lineage>
        <taxon>Bacteria</taxon>
        <taxon>Pseudomonadati</taxon>
        <taxon>Pseudomonadota</taxon>
        <taxon>Gammaproteobacteria</taxon>
        <taxon>Thiotrichales</taxon>
        <taxon>Fastidiosibacteraceae</taxon>
        <taxon>Cysteiniphilum</taxon>
    </lineage>
</organism>